<evidence type="ECO:0000256" key="2">
    <source>
        <dbReference type="ARBA" id="ARBA00022475"/>
    </source>
</evidence>
<name>A0A518DEU8_9BACT</name>
<dbReference type="RefSeq" id="WP_145287653.1">
    <property type="nucleotide sequence ID" value="NZ_CP036291.1"/>
</dbReference>
<dbReference type="EMBL" id="CP036291">
    <property type="protein sequence ID" value="QDU90004.1"/>
    <property type="molecule type" value="Genomic_DNA"/>
</dbReference>
<feature type="transmembrane region" description="Helical" evidence="7">
    <location>
        <begin position="139"/>
        <end position="158"/>
    </location>
</feature>
<feature type="region of interest" description="Disordered" evidence="6">
    <location>
        <begin position="1"/>
        <end position="28"/>
    </location>
</feature>
<comment type="subcellular location">
    <subcellularLocation>
        <location evidence="1">Cell membrane</location>
        <topology evidence="1">Multi-pass membrane protein</topology>
    </subcellularLocation>
</comment>
<feature type="transmembrane region" description="Helical" evidence="7">
    <location>
        <begin position="390"/>
        <end position="409"/>
    </location>
</feature>
<protein>
    <submittedName>
        <fullName evidence="8">Uncharacterized protein</fullName>
    </submittedName>
</protein>
<keyword evidence="2" id="KW-1003">Cell membrane</keyword>
<dbReference type="OrthoDB" id="256428at2"/>
<keyword evidence="4 7" id="KW-1133">Transmembrane helix</keyword>
<dbReference type="InterPro" id="IPR050833">
    <property type="entry name" value="Poly_Biosynth_Transport"/>
</dbReference>
<feature type="transmembrane region" description="Helical" evidence="7">
    <location>
        <begin position="107"/>
        <end position="133"/>
    </location>
</feature>
<accession>A0A518DEU8</accession>
<dbReference type="Proteomes" id="UP000317429">
    <property type="component" value="Chromosome"/>
</dbReference>
<dbReference type="PANTHER" id="PTHR30250:SF11">
    <property type="entry name" value="O-ANTIGEN TRANSPORTER-RELATED"/>
    <property type="match status" value="1"/>
</dbReference>
<dbReference type="KEGG" id="pnd:Pla175_34030"/>
<evidence type="ECO:0000313" key="8">
    <source>
        <dbReference type="EMBL" id="QDU90004.1"/>
    </source>
</evidence>
<evidence type="ECO:0000256" key="4">
    <source>
        <dbReference type="ARBA" id="ARBA00022989"/>
    </source>
</evidence>
<feature type="transmembrane region" description="Helical" evidence="7">
    <location>
        <begin position="249"/>
        <end position="270"/>
    </location>
</feature>
<feature type="transmembrane region" description="Helical" evidence="7">
    <location>
        <begin position="361"/>
        <end position="383"/>
    </location>
</feature>
<keyword evidence="3 7" id="KW-0812">Transmembrane</keyword>
<feature type="transmembrane region" description="Helical" evidence="7">
    <location>
        <begin position="415"/>
        <end position="439"/>
    </location>
</feature>
<gene>
    <name evidence="8" type="ORF">Pla175_34030</name>
</gene>
<evidence type="ECO:0000256" key="7">
    <source>
        <dbReference type="SAM" id="Phobius"/>
    </source>
</evidence>
<sequence length="457" mass="48880">MTQTVAANPAVAATLTPQPPAPAPCSSASADYRRDLKMGGLSLADQLVVSGANFLTFVMLSHWCTKQQVGLFALAWTVSGFLRTAQERLISAPYLAFVHRHETDQPSLLGSSLVHQGCFAALCGLAVAAGALAPWSDDLARMPIVFAALAASLPLMMLRDHLRVVCSAHFRFYTEIAMDLLVACTQLSAIVLLAGAGALNAATVTVALGLACLAPSLWWLARRAQPFRIDPARLATDWLTSWRYSRWLVVARSISLGAYQLIPWLVVFYLDTERAGVFAVCSNLVGLSQMFVMGANNYFQPRTIAAMQTQGITAMCRSLLETVLVFTVILSGLTLALYFAGGWLLGAIYGADYAEYGHLTFLIALATLAICVSVGCGNGLAALGKPRGYLWGELAYFAVSIGCAMLLIPRMGLTGAAWSLVAGGVTVSLVTALTLALLVREHLREERWSSTPAEAVE</sequence>
<reference evidence="8 9" key="1">
    <citation type="submission" date="2019-02" db="EMBL/GenBank/DDBJ databases">
        <title>Deep-cultivation of Planctomycetes and their phenomic and genomic characterization uncovers novel biology.</title>
        <authorList>
            <person name="Wiegand S."/>
            <person name="Jogler M."/>
            <person name="Boedeker C."/>
            <person name="Pinto D."/>
            <person name="Vollmers J."/>
            <person name="Rivas-Marin E."/>
            <person name="Kohn T."/>
            <person name="Peeters S.H."/>
            <person name="Heuer A."/>
            <person name="Rast P."/>
            <person name="Oberbeckmann S."/>
            <person name="Bunk B."/>
            <person name="Jeske O."/>
            <person name="Meyerdierks A."/>
            <person name="Storesund J.E."/>
            <person name="Kallscheuer N."/>
            <person name="Luecker S."/>
            <person name="Lage O.M."/>
            <person name="Pohl T."/>
            <person name="Merkel B.J."/>
            <person name="Hornburger P."/>
            <person name="Mueller R.-W."/>
            <person name="Bruemmer F."/>
            <person name="Labrenz M."/>
            <person name="Spormann A.M."/>
            <person name="Op den Camp H."/>
            <person name="Overmann J."/>
            <person name="Amann R."/>
            <person name="Jetten M.S.M."/>
            <person name="Mascher T."/>
            <person name="Medema M.H."/>
            <person name="Devos D.P."/>
            <person name="Kaster A.-K."/>
            <person name="Ovreas L."/>
            <person name="Rohde M."/>
            <person name="Galperin M.Y."/>
            <person name="Jogler C."/>
        </authorList>
    </citation>
    <scope>NUCLEOTIDE SEQUENCE [LARGE SCALE GENOMIC DNA]</scope>
    <source>
        <strain evidence="8 9">Pla175</strain>
    </source>
</reference>
<organism evidence="8 9">
    <name type="scientific">Pirellulimonas nuda</name>
    <dbReference type="NCBI Taxonomy" id="2528009"/>
    <lineage>
        <taxon>Bacteria</taxon>
        <taxon>Pseudomonadati</taxon>
        <taxon>Planctomycetota</taxon>
        <taxon>Planctomycetia</taxon>
        <taxon>Pirellulales</taxon>
        <taxon>Lacipirellulaceae</taxon>
        <taxon>Pirellulimonas</taxon>
    </lineage>
</organism>
<feature type="transmembrane region" description="Helical" evidence="7">
    <location>
        <begin position="276"/>
        <end position="299"/>
    </location>
</feature>
<evidence type="ECO:0000256" key="6">
    <source>
        <dbReference type="SAM" id="MobiDB-lite"/>
    </source>
</evidence>
<dbReference type="AlphaFoldDB" id="A0A518DEU8"/>
<evidence type="ECO:0000256" key="3">
    <source>
        <dbReference type="ARBA" id="ARBA00022692"/>
    </source>
</evidence>
<evidence type="ECO:0000313" key="9">
    <source>
        <dbReference type="Proteomes" id="UP000317429"/>
    </source>
</evidence>
<feature type="transmembrane region" description="Helical" evidence="7">
    <location>
        <begin position="201"/>
        <end position="221"/>
    </location>
</feature>
<dbReference type="PANTHER" id="PTHR30250">
    <property type="entry name" value="PST FAMILY PREDICTED COLANIC ACID TRANSPORTER"/>
    <property type="match status" value="1"/>
</dbReference>
<keyword evidence="5 7" id="KW-0472">Membrane</keyword>
<evidence type="ECO:0000256" key="5">
    <source>
        <dbReference type="ARBA" id="ARBA00023136"/>
    </source>
</evidence>
<keyword evidence="9" id="KW-1185">Reference proteome</keyword>
<feature type="transmembrane region" description="Helical" evidence="7">
    <location>
        <begin position="170"/>
        <end position="195"/>
    </location>
</feature>
<evidence type="ECO:0000256" key="1">
    <source>
        <dbReference type="ARBA" id="ARBA00004651"/>
    </source>
</evidence>
<proteinExistence type="predicted"/>
<dbReference type="GO" id="GO:0005886">
    <property type="term" value="C:plasma membrane"/>
    <property type="evidence" value="ECO:0007669"/>
    <property type="project" value="UniProtKB-SubCell"/>
</dbReference>
<feature type="transmembrane region" description="Helical" evidence="7">
    <location>
        <begin position="319"/>
        <end position="341"/>
    </location>
</feature>